<organism evidence="8">
    <name type="scientific">uncultured bacterium BAC13K9BAC</name>
    <dbReference type="NCBI Taxonomy" id="332979"/>
    <lineage>
        <taxon>Bacteria</taxon>
        <taxon>environmental samples</taxon>
    </lineage>
</organism>
<dbReference type="PANTHER" id="PTHR43281:SF1">
    <property type="entry name" value="FARNESYL DIPHOSPHATE SYNTHASE"/>
    <property type="match status" value="1"/>
</dbReference>
<evidence type="ECO:0000256" key="7">
    <source>
        <dbReference type="RuleBase" id="RU004466"/>
    </source>
</evidence>
<dbReference type="PANTHER" id="PTHR43281">
    <property type="entry name" value="FARNESYL DIPHOSPHATE SYNTHASE"/>
    <property type="match status" value="1"/>
</dbReference>
<name>Q4JMZ5_9BACT</name>
<evidence type="ECO:0000256" key="6">
    <source>
        <dbReference type="ARBA" id="ARBA00023229"/>
    </source>
</evidence>
<comment type="cofactor">
    <cofactor evidence="1">
        <name>Mg(2+)</name>
        <dbReference type="ChEBI" id="CHEBI:18420"/>
    </cofactor>
</comment>
<comment type="similarity">
    <text evidence="2 7">Belongs to the FPP/GGPP synthase family.</text>
</comment>
<evidence type="ECO:0000256" key="5">
    <source>
        <dbReference type="ARBA" id="ARBA00022842"/>
    </source>
</evidence>
<dbReference type="GO" id="GO:0046872">
    <property type="term" value="F:metal ion binding"/>
    <property type="evidence" value="ECO:0007669"/>
    <property type="project" value="UniProtKB-KW"/>
</dbReference>
<evidence type="ECO:0000256" key="3">
    <source>
        <dbReference type="ARBA" id="ARBA00022679"/>
    </source>
</evidence>
<dbReference type="Pfam" id="PF00348">
    <property type="entry name" value="polyprenyl_synt"/>
    <property type="match status" value="1"/>
</dbReference>
<dbReference type="AlphaFoldDB" id="Q4JMZ5"/>
<evidence type="ECO:0000313" key="8">
    <source>
        <dbReference type="EMBL" id="AAY90002.1"/>
    </source>
</evidence>
<keyword evidence="6" id="KW-0414">Isoprene biosynthesis</keyword>
<dbReference type="PROSITE" id="PS00444">
    <property type="entry name" value="POLYPRENYL_SYNTHASE_2"/>
    <property type="match status" value="1"/>
</dbReference>
<dbReference type="GO" id="GO:0004659">
    <property type="term" value="F:prenyltransferase activity"/>
    <property type="evidence" value="ECO:0007669"/>
    <property type="project" value="InterPro"/>
</dbReference>
<dbReference type="InterPro" id="IPR000092">
    <property type="entry name" value="Polyprenyl_synt"/>
</dbReference>
<dbReference type="InterPro" id="IPR033749">
    <property type="entry name" value="Polyprenyl_synt_CS"/>
</dbReference>
<proteinExistence type="inferred from homology"/>
<dbReference type="PROSITE" id="PS00723">
    <property type="entry name" value="POLYPRENYL_SYNTHASE_1"/>
    <property type="match status" value="1"/>
</dbReference>
<accession>Q4JMZ5</accession>
<sequence length="274" mass="31619">MEINKYIKNEITSFNNDLDIFLNKYKTNTKLYKVMCYSMKNGGKRLRPIIIKEVAKSLSLNKNQFLKSMIAIELVHSYSLIHDDLPCMDDDDYRRGRLSTHKKYDEAQAILAGNSLLTMAFNLLAQDSNPSLVELLSLLSGHEGLAGGQSLDVDTTEKKLNFKIIKKIHEQKTAKLFEFCLAAPFIISNKSQKEINMSRKYGKIIGTVFQIIDDVHDYENKDNEYINILNVMTKDDALETCYRYEVEANSLREKLLPNKKNRMNDILSFIINRK</sequence>
<evidence type="ECO:0000256" key="4">
    <source>
        <dbReference type="ARBA" id="ARBA00022723"/>
    </source>
</evidence>
<evidence type="ECO:0000256" key="1">
    <source>
        <dbReference type="ARBA" id="ARBA00001946"/>
    </source>
</evidence>
<keyword evidence="3 7" id="KW-0808">Transferase</keyword>
<protein>
    <submittedName>
        <fullName evidence="8">Predicted dimethylallyltransferase FN1327</fullName>
    </submittedName>
</protein>
<keyword evidence="4" id="KW-0479">Metal-binding</keyword>
<reference evidence="8" key="1">
    <citation type="journal article" date="2005" name="PLoS Biol.">
        <title>New insights into metabolic properties of marine bacteria encoding proteorhodopsins.</title>
        <authorList>
            <person name="Sabehi G."/>
            <person name="Loy A."/>
            <person name="Jung K.H."/>
            <person name="Partha R."/>
            <person name="Spudich J.L."/>
            <person name="Isaacson T."/>
            <person name="Hirschberg J."/>
            <person name="Wagner M."/>
            <person name="Beja O."/>
        </authorList>
    </citation>
    <scope>NUCLEOTIDE SEQUENCE</scope>
</reference>
<dbReference type="SFLD" id="SFLDS00005">
    <property type="entry name" value="Isoprenoid_Synthase_Type_I"/>
    <property type="match status" value="1"/>
</dbReference>
<dbReference type="EMBL" id="DQ068067">
    <property type="protein sequence ID" value="AAY90002.1"/>
    <property type="molecule type" value="Genomic_DNA"/>
</dbReference>
<dbReference type="SFLD" id="SFLDG01017">
    <property type="entry name" value="Polyprenyl_Transferase_Like"/>
    <property type="match status" value="1"/>
</dbReference>
<keyword evidence="5" id="KW-0460">Magnesium</keyword>
<dbReference type="GO" id="GO:0008299">
    <property type="term" value="P:isoprenoid biosynthetic process"/>
    <property type="evidence" value="ECO:0007669"/>
    <property type="project" value="UniProtKB-KW"/>
</dbReference>
<dbReference type="Gene3D" id="1.10.600.10">
    <property type="entry name" value="Farnesyl Diphosphate Synthase"/>
    <property type="match status" value="1"/>
</dbReference>
<dbReference type="SUPFAM" id="SSF48576">
    <property type="entry name" value="Terpenoid synthases"/>
    <property type="match status" value="1"/>
</dbReference>
<dbReference type="InterPro" id="IPR008949">
    <property type="entry name" value="Isoprenoid_synthase_dom_sf"/>
</dbReference>
<evidence type="ECO:0000256" key="2">
    <source>
        <dbReference type="ARBA" id="ARBA00006706"/>
    </source>
</evidence>